<dbReference type="GO" id="GO:0003677">
    <property type="term" value="F:DNA binding"/>
    <property type="evidence" value="ECO:0007669"/>
    <property type="project" value="UniProtKB-KW"/>
</dbReference>
<keyword evidence="6" id="KW-1185">Reference proteome</keyword>
<keyword evidence="2" id="KW-0238">DNA-binding</keyword>
<dbReference type="SMART" id="SM00421">
    <property type="entry name" value="HTH_LUXR"/>
    <property type="match status" value="1"/>
</dbReference>
<evidence type="ECO:0000313" key="5">
    <source>
        <dbReference type="EMBL" id="GIJ63533.1"/>
    </source>
</evidence>
<accession>A0A8J3ZL82</accession>
<keyword evidence="3" id="KW-0804">Transcription</keyword>
<evidence type="ECO:0000313" key="6">
    <source>
        <dbReference type="Proteomes" id="UP000612585"/>
    </source>
</evidence>
<dbReference type="PRINTS" id="PR00038">
    <property type="entry name" value="HTHLUXR"/>
</dbReference>
<feature type="domain" description="HTH luxR-type" evidence="4">
    <location>
        <begin position="89"/>
        <end position="152"/>
    </location>
</feature>
<keyword evidence="1" id="KW-0805">Transcription regulation</keyword>
<dbReference type="InterPro" id="IPR016032">
    <property type="entry name" value="Sig_transdc_resp-reg_C-effctor"/>
</dbReference>
<protein>
    <recommendedName>
        <fullName evidence="4">HTH luxR-type domain-containing protein</fullName>
    </recommendedName>
</protein>
<proteinExistence type="predicted"/>
<dbReference type="PROSITE" id="PS50043">
    <property type="entry name" value="HTH_LUXR_2"/>
    <property type="match status" value="1"/>
</dbReference>
<dbReference type="CDD" id="cd06170">
    <property type="entry name" value="LuxR_C_like"/>
    <property type="match status" value="1"/>
</dbReference>
<dbReference type="SUPFAM" id="SSF46894">
    <property type="entry name" value="C-terminal effector domain of the bipartite response regulators"/>
    <property type="match status" value="1"/>
</dbReference>
<dbReference type="PANTHER" id="PTHR44688">
    <property type="entry name" value="DNA-BINDING TRANSCRIPTIONAL ACTIVATOR DEVR_DOSR"/>
    <property type="match status" value="1"/>
</dbReference>
<name>A0A8J3ZL82_9ACTN</name>
<sequence>MVTHGAAAMAADDDRFGRATTSPEAEAWPFDLARIRLAYGEHLRRVKATRAAREHLTAAARTFTHLGAAPWADRANSELRASGMPGARLTAPDPRLSPQQYEIARLAAAGLTNKEIGLRLQISPRTVGTHLYQIFPKLGITARAALRDALRS</sequence>
<dbReference type="AlphaFoldDB" id="A0A8J3ZL82"/>
<organism evidence="5 6">
    <name type="scientific">Virgisporangium aurantiacum</name>
    <dbReference type="NCBI Taxonomy" id="175570"/>
    <lineage>
        <taxon>Bacteria</taxon>
        <taxon>Bacillati</taxon>
        <taxon>Actinomycetota</taxon>
        <taxon>Actinomycetes</taxon>
        <taxon>Micromonosporales</taxon>
        <taxon>Micromonosporaceae</taxon>
        <taxon>Virgisporangium</taxon>
    </lineage>
</organism>
<comment type="caution">
    <text evidence="5">The sequence shown here is derived from an EMBL/GenBank/DDBJ whole genome shotgun (WGS) entry which is preliminary data.</text>
</comment>
<reference evidence="5" key="1">
    <citation type="submission" date="2021-01" db="EMBL/GenBank/DDBJ databases">
        <title>Whole genome shotgun sequence of Virgisporangium aurantiacum NBRC 16421.</title>
        <authorList>
            <person name="Komaki H."/>
            <person name="Tamura T."/>
        </authorList>
    </citation>
    <scope>NUCLEOTIDE SEQUENCE</scope>
    <source>
        <strain evidence="5">NBRC 16421</strain>
    </source>
</reference>
<dbReference type="Proteomes" id="UP000612585">
    <property type="component" value="Unassembled WGS sequence"/>
</dbReference>
<dbReference type="EMBL" id="BOPG01000098">
    <property type="protein sequence ID" value="GIJ63533.1"/>
    <property type="molecule type" value="Genomic_DNA"/>
</dbReference>
<evidence type="ECO:0000256" key="2">
    <source>
        <dbReference type="ARBA" id="ARBA00023125"/>
    </source>
</evidence>
<gene>
    <name evidence="5" type="ORF">Vau01_110490</name>
</gene>
<dbReference type="PANTHER" id="PTHR44688:SF16">
    <property type="entry name" value="DNA-BINDING TRANSCRIPTIONAL ACTIVATOR DEVR_DOSR"/>
    <property type="match status" value="1"/>
</dbReference>
<dbReference type="InterPro" id="IPR000792">
    <property type="entry name" value="Tscrpt_reg_LuxR_C"/>
</dbReference>
<dbReference type="Pfam" id="PF00196">
    <property type="entry name" value="GerE"/>
    <property type="match status" value="1"/>
</dbReference>
<evidence type="ECO:0000256" key="3">
    <source>
        <dbReference type="ARBA" id="ARBA00023163"/>
    </source>
</evidence>
<evidence type="ECO:0000259" key="4">
    <source>
        <dbReference type="PROSITE" id="PS50043"/>
    </source>
</evidence>
<dbReference type="RefSeq" id="WP_204010268.1">
    <property type="nucleotide sequence ID" value="NZ_BOPG01000098.1"/>
</dbReference>
<dbReference type="GO" id="GO:0006355">
    <property type="term" value="P:regulation of DNA-templated transcription"/>
    <property type="evidence" value="ECO:0007669"/>
    <property type="project" value="InterPro"/>
</dbReference>
<evidence type="ECO:0000256" key="1">
    <source>
        <dbReference type="ARBA" id="ARBA00023015"/>
    </source>
</evidence>
<dbReference type="InterPro" id="IPR036388">
    <property type="entry name" value="WH-like_DNA-bd_sf"/>
</dbReference>
<dbReference type="Gene3D" id="1.10.10.10">
    <property type="entry name" value="Winged helix-like DNA-binding domain superfamily/Winged helix DNA-binding domain"/>
    <property type="match status" value="1"/>
</dbReference>